<organism evidence="1">
    <name type="scientific">Arundo donax</name>
    <name type="common">Giant reed</name>
    <name type="synonym">Donax arundinaceus</name>
    <dbReference type="NCBI Taxonomy" id="35708"/>
    <lineage>
        <taxon>Eukaryota</taxon>
        <taxon>Viridiplantae</taxon>
        <taxon>Streptophyta</taxon>
        <taxon>Embryophyta</taxon>
        <taxon>Tracheophyta</taxon>
        <taxon>Spermatophyta</taxon>
        <taxon>Magnoliopsida</taxon>
        <taxon>Liliopsida</taxon>
        <taxon>Poales</taxon>
        <taxon>Poaceae</taxon>
        <taxon>PACMAD clade</taxon>
        <taxon>Arundinoideae</taxon>
        <taxon>Arundineae</taxon>
        <taxon>Arundo</taxon>
    </lineage>
</organism>
<sequence>MILSTYSFLKLPTVPLRACLVELVPLAFG</sequence>
<evidence type="ECO:0000313" key="1">
    <source>
        <dbReference type="EMBL" id="JAD40081.1"/>
    </source>
</evidence>
<name>A0A0A8ZMQ6_ARUDO</name>
<protein>
    <submittedName>
        <fullName evidence="1">Uncharacterized protein</fullName>
    </submittedName>
</protein>
<dbReference type="EMBL" id="GBRH01257814">
    <property type="protein sequence ID" value="JAD40081.1"/>
    <property type="molecule type" value="Transcribed_RNA"/>
</dbReference>
<dbReference type="AlphaFoldDB" id="A0A0A8ZMQ6"/>
<accession>A0A0A8ZMQ6</accession>
<reference evidence="1" key="2">
    <citation type="journal article" date="2015" name="Data Brief">
        <title>Shoot transcriptome of the giant reed, Arundo donax.</title>
        <authorList>
            <person name="Barrero R.A."/>
            <person name="Guerrero F.D."/>
            <person name="Moolhuijzen P."/>
            <person name="Goolsby J.A."/>
            <person name="Tidwell J."/>
            <person name="Bellgard S.E."/>
            <person name="Bellgard M.I."/>
        </authorList>
    </citation>
    <scope>NUCLEOTIDE SEQUENCE</scope>
    <source>
        <tissue evidence="1">Shoot tissue taken approximately 20 cm above the soil surface</tissue>
    </source>
</reference>
<reference evidence="1" key="1">
    <citation type="submission" date="2014-09" db="EMBL/GenBank/DDBJ databases">
        <authorList>
            <person name="Magalhaes I.L.F."/>
            <person name="Oliveira U."/>
            <person name="Santos F.R."/>
            <person name="Vidigal T.H.D.A."/>
            <person name="Brescovit A.D."/>
            <person name="Santos A.J."/>
        </authorList>
    </citation>
    <scope>NUCLEOTIDE SEQUENCE</scope>
    <source>
        <tissue evidence="1">Shoot tissue taken approximately 20 cm above the soil surface</tissue>
    </source>
</reference>
<proteinExistence type="predicted"/>